<evidence type="ECO:0000256" key="6">
    <source>
        <dbReference type="ARBA" id="ARBA00023139"/>
    </source>
</evidence>
<evidence type="ECO:0000256" key="9">
    <source>
        <dbReference type="ARBA" id="ARBA00038298"/>
    </source>
</evidence>
<evidence type="ECO:0000256" key="10">
    <source>
        <dbReference type="ARBA" id="ARBA00048048"/>
    </source>
</evidence>
<evidence type="ECO:0000256" key="2">
    <source>
        <dbReference type="ARBA" id="ARBA00022679"/>
    </source>
</evidence>
<dbReference type="PANTHER" id="PTHR22883">
    <property type="entry name" value="ZINC FINGER DHHC DOMAIN CONTAINING PROTEIN"/>
    <property type="match status" value="1"/>
</dbReference>
<evidence type="ECO:0000256" key="3">
    <source>
        <dbReference type="ARBA" id="ARBA00022692"/>
    </source>
</evidence>
<dbReference type="GO" id="GO:0005794">
    <property type="term" value="C:Golgi apparatus"/>
    <property type="evidence" value="ECO:0007669"/>
    <property type="project" value="TreeGrafter"/>
</dbReference>
<feature type="transmembrane region" description="Helical" evidence="11">
    <location>
        <begin position="155"/>
        <end position="176"/>
    </location>
</feature>
<evidence type="ECO:0000256" key="7">
    <source>
        <dbReference type="ARBA" id="ARBA00023288"/>
    </source>
</evidence>
<evidence type="ECO:0000256" key="5">
    <source>
        <dbReference type="ARBA" id="ARBA00023136"/>
    </source>
</evidence>
<dbReference type="InterPro" id="IPR039859">
    <property type="entry name" value="PFA4/ZDH16/20/ERF2-like"/>
</dbReference>
<keyword evidence="14" id="KW-1185">Reference proteome</keyword>
<dbReference type="GO" id="GO:0016020">
    <property type="term" value="C:membrane"/>
    <property type="evidence" value="ECO:0007669"/>
    <property type="project" value="UniProtKB-SubCell"/>
</dbReference>
<name>A0AAX4J8Y2_9MICR</name>
<comment type="domain">
    <text evidence="11">The DHHC domain is required for palmitoyltransferase activity.</text>
</comment>
<organism evidence="13 14">
    <name type="scientific">Vairimorpha necatrix</name>
    <dbReference type="NCBI Taxonomy" id="6039"/>
    <lineage>
        <taxon>Eukaryota</taxon>
        <taxon>Fungi</taxon>
        <taxon>Fungi incertae sedis</taxon>
        <taxon>Microsporidia</taxon>
        <taxon>Nosematidae</taxon>
        <taxon>Vairimorpha</taxon>
    </lineage>
</organism>
<dbReference type="KEGG" id="vnx:VNE69_01338"/>
<dbReference type="RefSeq" id="XP_065328546.1">
    <property type="nucleotide sequence ID" value="XM_065472474.1"/>
</dbReference>
<dbReference type="EC" id="2.3.1.225" evidence="11"/>
<evidence type="ECO:0000313" key="14">
    <source>
        <dbReference type="Proteomes" id="UP001334084"/>
    </source>
</evidence>
<comment type="subcellular location">
    <subcellularLocation>
        <location evidence="1">Membrane</location>
        <topology evidence="1">Multi-pass membrane protein</topology>
    </subcellularLocation>
</comment>
<sequence>MDCSLFFKDIIRVIQFTIYPMLQLYAYFVLVGLYCLEQKKFDGWETLLIFFFYHLLATTKVIFYMKLLINEGYSTLELFPVITEGDRKLDLEGINLFLEEDILVKNMQKLKNCHICKTYKPPRAHHCSICNRCYLKFDHHCIFLDTCIGFHNYKFYYQFLFLNMCTSLFFILVTSMQLRKNLMTSLRVNYIVSISLISVFMLIILFIFVFHTRTISNNETLVEFRALNSYIMGDHRYVHIFQEGAITNYTNSNNRKVLNPYNLSTKENWIQVFGYKYFDWIKPTMSSIGDGTSFPKNYTDLEMEYVNK</sequence>
<feature type="domain" description="Palmitoyltransferase DHHC" evidence="12">
    <location>
        <begin position="109"/>
        <end position="224"/>
    </location>
</feature>
<dbReference type="GO" id="GO:0019706">
    <property type="term" value="F:protein-cysteine S-palmitoyltransferase activity"/>
    <property type="evidence" value="ECO:0007669"/>
    <property type="project" value="UniProtKB-EC"/>
</dbReference>
<feature type="transmembrane region" description="Helical" evidence="11">
    <location>
        <begin position="188"/>
        <end position="210"/>
    </location>
</feature>
<keyword evidence="4 11" id="KW-1133">Transmembrane helix</keyword>
<dbReference type="PROSITE" id="PS50216">
    <property type="entry name" value="DHHC"/>
    <property type="match status" value="1"/>
</dbReference>
<dbReference type="InterPro" id="IPR001594">
    <property type="entry name" value="Palmitoyltrfase_DHHC"/>
</dbReference>
<keyword evidence="8 11" id="KW-0012">Acyltransferase</keyword>
<evidence type="ECO:0000313" key="13">
    <source>
        <dbReference type="EMBL" id="WUR02401.1"/>
    </source>
</evidence>
<evidence type="ECO:0000256" key="11">
    <source>
        <dbReference type="RuleBase" id="RU079119"/>
    </source>
</evidence>
<comment type="catalytic activity">
    <reaction evidence="10 11">
        <text>L-cysteinyl-[protein] + hexadecanoyl-CoA = S-hexadecanoyl-L-cysteinyl-[protein] + CoA</text>
        <dbReference type="Rhea" id="RHEA:36683"/>
        <dbReference type="Rhea" id="RHEA-COMP:10131"/>
        <dbReference type="Rhea" id="RHEA-COMP:11032"/>
        <dbReference type="ChEBI" id="CHEBI:29950"/>
        <dbReference type="ChEBI" id="CHEBI:57287"/>
        <dbReference type="ChEBI" id="CHEBI:57379"/>
        <dbReference type="ChEBI" id="CHEBI:74151"/>
        <dbReference type="EC" id="2.3.1.225"/>
    </reaction>
</comment>
<evidence type="ECO:0000256" key="1">
    <source>
        <dbReference type="ARBA" id="ARBA00004141"/>
    </source>
</evidence>
<dbReference type="Pfam" id="PF01529">
    <property type="entry name" value="DHHC"/>
    <property type="match status" value="1"/>
</dbReference>
<keyword evidence="2 11" id="KW-0808">Transferase</keyword>
<dbReference type="GeneID" id="90540202"/>
<proteinExistence type="inferred from homology"/>
<dbReference type="Proteomes" id="UP001334084">
    <property type="component" value="Chromosome 1"/>
</dbReference>
<feature type="transmembrane region" description="Helical" evidence="11">
    <location>
        <begin position="48"/>
        <end position="69"/>
    </location>
</feature>
<keyword evidence="3 11" id="KW-0812">Transmembrane</keyword>
<dbReference type="GO" id="GO:0006612">
    <property type="term" value="P:protein targeting to membrane"/>
    <property type="evidence" value="ECO:0007669"/>
    <property type="project" value="TreeGrafter"/>
</dbReference>
<dbReference type="PANTHER" id="PTHR22883:SF23">
    <property type="entry name" value="PALMITOYLTRANSFERASE ZDHHC6"/>
    <property type="match status" value="1"/>
</dbReference>
<evidence type="ECO:0000259" key="12">
    <source>
        <dbReference type="Pfam" id="PF01529"/>
    </source>
</evidence>
<feature type="transmembrane region" description="Helical" evidence="11">
    <location>
        <begin position="16"/>
        <end position="36"/>
    </location>
</feature>
<evidence type="ECO:0000256" key="4">
    <source>
        <dbReference type="ARBA" id="ARBA00022989"/>
    </source>
</evidence>
<reference evidence="13" key="1">
    <citation type="journal article" date="2024" name="BMC Genomics">
        <title>Functional annotation of a divergent genome using sequence and structure-based similarity.</title>
        <authorList>
            <person name="Svedberg D."/>
            <person name="Winiger R.R."/>
            <person name="Berg A."/>
            <person name="Sharma H."/>
            <person name="Tellgren-Roth C."/>
            <person name="Debrunner-Vossbrinck B.A."/>
            <person name="Vossbrinck C.R."/>
            <person name="Barandun J."/>
        </authorList>
    </citation>
    <scope>NUCLEOTIDE SEQUENCE</scope>
    <source>
        <strain evidence="13">Illinois isolate</strain>
    </source>
</reference>
<keyword evidence="5 11" id="KW-0472">Membrane</keyword>
<keyword evidence="6" id="KW-0564">Palmitate</keyword>
<accession>A0AAX4J8Y2</accession>
<dbReference type="AlphaFoldDB" id="A0AAX4J8Y2"/>
<protein>
    <recommendedName>
        <fullName evidence="11">Palmitoyltransferase</fullName>
        <ecNumber evidence="11">2.3.1.225</ecNumber>
    </recommendedName>
</protein>
<keyword evidence="7" id="KW-0449">Lipoprotein</keyword>
<dbReference type="GO" id="GO:0005783">
    <property type="term" value="C:endoplasmic reticulum"/>
    <property type="evidence" value="ECO:0007669"/>
    <property type="project" value="TreeGrafter"/>
</dbReference>
<evidence type="ECO:0000256" key="8">
    <source>
        <dbReference type="ARBA" id="ARBA00023315"/>
    </source>
</evidence>
<gene>
    <name evidence="13" type="ORF">VNE69_01338</name>
</gene>
<comment type="similarity">
    <text evidence="9">Belongs to the DHHC palmitoyltransferase family. PFA5 subfamily.</text>
</comment>
<dbReference type="EMBL" id="CP142726">
    <property type="protein sequence ID" value="WUR02401.1"/>
    <property type="molecule type" value="Genomic_DNA"/>
</dbReference>